<protein>
    <submittedName>
        <fullName evidence="2">Uncharacterized protein</fullName>
    </submittedName>
</protein>
<dbReference type="OrthoDB" id="5584531at2759"/>
<gene>
    <name evidence="2" type="ORF">AMAG_04765</name>
</gene>
<feature type="region of interest" description="Disordered" evidence="1">
    <location>
        <begin position="383"/>
        <end position="417"/>
    </location>
</feature>
<accession>A0A0L0S647</accession>
<evidence type="ECO:0000256" key="1">
    <source>
        <dbReference type="SAM" id="MobiDB-lite"/>
    </source>
</evidence>
<proteinExistence type="predicted"/>
<dbReference type="Proteomes" id="UP000054350">
    <property type="component" value="Unassembled WGS sequence"/>
</dbReference>
<feature type="compositionally biased region" description="Polar residues" evidence="1">
    <location>
        <begin position="8"/>
        <end position="22"/>
    </location>
</feature>
<dbReference type="EMBL" id="GG745332">
    <property type="protein sequence ID" value="KNE57925.1"/>
    <property type="molecule type" value="Genomic_DNA"/>
</dbReference>
<sequence length="499" mass="52858">MSLDITARTVTSPLSNTTNSAPSPARLDTRTASPSPWPVTAPVTAPWPAAHGSEPQAADAEADEHPLSDEYDDDEDDLPSSLFGCPWSAQDDDDADLEEGEIRHRQGADPVVTSSSMAHPLRAVSTGAEHDADTNDNDADVEAQAAALWGRLADLFDLQQQQQEQPMTALHDDLGAFADADDLLNFLPASPTSPPLAPNSLVDPLSVDGPPVLDVNALYQYYLGPDLAAQLTVDQLYDRYVAPPESASTSTNHDDDEVPTSPTPCGPMHHHVHDDDLSHMGSTASTSGSSASMTTTTVFAPAELDYNLDPDADPDALLPDRLNWNSTLLVDSPLPRRRPTVMRARAAPGPFKPRLVMLPDGWSFGSEPPTPSHDLAAQYGPAAGSVLRSPSPPGSVLRSRGPTGGARPRTHSLVSSSSLWPAEVASTLPSPDSGELHASGIASSLASPRAGMAPVQGWWSPPPPRATATDVPARDRDRPFGPAAIQPHQSPRSPLAWEF</sequence>
<feature type="compositionally biased region" description="Low complexity" evidence="1">
    <location>
        <begin position="280"/>
        <end position="292"/>
    </location>
</feature>
<evidence type="ECO:0000313" key="3">
    <source>
        <dbReference type="Proteomes" id="UP000054350"/>
    </source>
</evidence>
<feature type="compositionally biased region" description="Low complexity" evidence="1">
    <location>
        <begin position="32"/>
        <end position="50"/>
    </location>
</feature>
<keyword evidence="3" id="KW-1185">Reference proteome</keyword>
<feature type="region of interest" description="Disordered" evidence="1">
    <location>
        <begin position="449"/>
        <end position="499"/>
    </location>
</feature>
<dbReference type="AlphaFoldDB" id="A0A0L0S647"/>
<reference evidence="2 3" key="1">
    <citation type="submission" date="2009-11" db="EMBL/GenBank/DDBJ databases">
        <title>Annotation of Allomyces macrogynus ATCC 38327.</title>
        <authorList>
            <consortium name="The Broad Institute Genome Sequencing Platform"/>
            <person name="Russ C."/>
            <person name="Cuomo C."/>
            <person name="Burger G."/>
            <person name="Gray M.W."/>
            <person name="Holland P.W.H."/>
            <person name="King N."/>
            <person name="Lang F.B.F."/>
            <person name="Roger A.J."/>
            <person name="Ruiz-Trillo I."/>
            <person name="Young S.K."/>
            <person name="Zeng Q."/>
            <person name="Gargeya S."/>
            <person name="Fitzgerald M."/>
            <person name="Haas B."/>
            <person name="Abouelleil A."/>
            <person name="Alvarado L."/>
            <person name="Arachchi H.M."/>
            <person name="Berlin A."/>
            <person name="Chapman S.B."/>
            <person name="Gearin G."/>
            <person name="Goldberg J."/>
            <person name="Griggs A."/>
            <person name="Gujja S."/>
            <person name="Hansen M."/>
            <person name="Heiman D."/>
            <person name="Howarth C."/>
            <person name="Larimer J."/>
            <person name="Lui A."/>
            <person name="MacDonald P.J.P."/>
            <person name="McCowen C."/>
            <person name="Montmayeur A."/>
            <person name="Murphy C."/>
            <person name="Neiman D."/>
            <person name="Pearson M."/>
            <person name="Priest M."/>
            <person name="Roberts A."/>
            <person name="Saif S."/>
            <person name="Shea T."/>
            <person name="Sisk P."/>
            <person name="Stolte C."/>
            <person name="Sykes S."/>
            <person name="Wortman J."/>
            <person name="Nusbaum C."/>
            <person name="Birren B."/>
        </authorList>
    </citation>
    <scope>NUCLEOTIDE SEQUENCE [LARGE SCALE GENOMIC DNA]</scope>
    <source>
        <strain evidence="2 3">ATCC 38327</strain>
    </source>
</reference>
<feature type="region of interest" description="Disordered" evidence="1">
    <location>
        <begin position="1"/>
        <end position="100"/>
    </location>
</feature>
<organism evidence="2 3">
    <name type="scientific">Allomyces macrogynus (strain ATCC 38327)</name>
    <name type="common">Allomyces javanicus var. macrogynus</name>
    <dbReference type="NCBI Taxonomy" id="578462"/>
    <lineage>
        <taxon>Eukaryota</taxon>
        <taxon>Fungi</taxon>
        <taxon>Fungi incertae sedis</taxon>
        <taxon>Blastocladiomycota</taxon>
        <taxon>Blastocladiomycetes</taxon>
        <taxon>Blastocladiales</taxon>
        <taxon>Blastocladiaceae</taxon>
        <taxon>Allomyces</taxon>
    </lineage>
</organism>
<evidence type="ECO:0000313" key="2">
    <source>
        <dbReference type="EMBL" id="KNE57925.1"/>
    </source>
</evidence>
<feature type="compositionally biased region" description="Acidic residues" evidence="1">
    <location>
        <begin position="69"/>
        <end position="78"/>
    </location>
</feature>
<feature type="compositionally biased region" description="Acidic residues" evidence="1">
    <location>
        <begin position="90"/>
        <end position="99"/>
    </location>
</feature>
<dbReference type="VEuPathDB" id="FungiDB:AMAG_04765"/>
<feature type="region of interest" description="Disordered" evidence="1">
    <location>
        <begin position="244"/>
        <end position="292"/>
    </location>
</feature>
<name>A0A0L0S647_ALLM3</name>
<reference evidence="3" key="2">
    <citation type="submission" date="2009-11" db="EMBL/GenBank/DDBJ databases">
        <title>The Genome Sequence of Allomyces macrogynus strain ATCC 38327.</title>
        <authorList>
            <consortium name="The Broad Institute Genome Sequencing Platform"/>
            <person name="Russ C."/>
            <person name="Cuomo C."/>
            <person name="Shea T."/>
            <person name="Young S.K."/>
            <person name="Zeng Q."/>
            <person name="Koehrsen M."/>
            <person name="Haas B."/>
            <person name="Borodovsky M."/>
            <person name="Guigo R."/>
            <person name="Alvarado L."/>
            <person name="Berlin A."/>
            <person name="Borenstein D."/>
            <person name="Chen Z."/>
            <person name="Engels R."/>
            <person name="Freedman E."/>
            <person name="Gellesch M."/>
            <person name="Goldberg J."/>
            <person name="Griggs A."/>
            <person name="Gujja S."/>
            <person name="Heiman D."/>
            <person name="Hepburn T."/>
            <person name="Howarth C."/>
            <person name="Jen D."/>
            <person name="Larson L."/>
            <person name="Lewis B."/>
            <person name="Mehta T."/>
            <person name="Park D."/>
            <person name="Pearson M."/>
            <person name="Roberts A."/>
            <person name="Saif S."/>
            <person name="Shenoy N."/>
            <person name="Sisk P."/>
            <person name="Stolte C."/>
            <person name="Sykes S."/>
            <person name="Walk T."/>
            <person name="White J."/>
            <person name="Yandava C."/>
            <person name="Burger G."/>
            <person name="Gray M.W."/>
            <person name="Holland P.W.H."/>
            <person name="King N."/>
            <person name="Lang F.B.F."/>
            <person name="Roger A.J."/>
            <person name="Ruiz-Trillo I."/>
            <person name="Lander E."/>
            <person name="Nusbaum C."/>
        </authorList>
    </citation>
    <scope>NUCLEOTIDE SEQUENCE [LARGE SCALE GENOMIC DNA]</scope>
    <source>
        <strain evidence="3">ATCC 38327</strain>
    </source>
</reference>